<keyword evidence="2 4" id="KW-0732">Signal</keyword>
<dbReference type="InterPro" id="IPR028081">
    <property type="entry name" value="Leu-bd"/>
</dbReference>
<feature type="domain" description="Leucine-binding protein" evidence="5">
    <location>
        <begin position="38"/>
        <end position="383"/>
    </location>
</feature>
<dbReference type="PANTHER" id="PTHR30483:SF37">
    <property type="entry name" value="ABC TRANSPORTER SUBSTRATE-BINDING PROTEIN"/>
    <property type="match status" value="1"/>
</dbReference>
<feature type="chain" id="PRO_5012418680" evidence="4">
    <location>
        <begin position="36"/>
        <end position="418"/>
    </location>
</feature>
<evidence type="ECO:0000256" key="4">
    <source>
        <dbReference type="SAM" id="SignalP"/>
    </source>
</evidence>
<accession>A0A1Y6B5K8</accession>
<dbReference type="AlphaFoldDB" id="A0A1Y6B5K8"/>
<evidence type="ECO:0000256" key="2">
    <source>
        <dbReference type="ARBA" id="ARBA00022729"/>
    </source>
</evidence>
<keyword evidence="3" id="KW-0029">Amino-acid transport</keyword>
<proteinExistence type="inferred from homology"/>
<comment type="similarity">
    <text evidence="1">Belongs to the leucine-binding protein family.</text>
</comment>
<name>A0A1Y6B5K8_9PROT</name>
<dbReference type="GO" id="GO:0006865">
    <property type="term" value="P:amino acid transport"/>
    <property type="evidence" value="ECO:0007669"/>
    <property type="project" value="UniProtKB-KW"/>
</dbReference>
<dbReference type="PANTHER" id="PTHR30483">
    <property type="entry name" value="LEUCINE-SPECIFIC-BINDING PROTEIN"/>
    <property type="match status" value="1"/>
</dbReference>
<evidence type="ECO:0000313" key="6">
    <source>
        <dbReference type="EMBL" id="SME91018.1"/>
    </source>
</evidence>
<sequence length="418" mass="44762">MVDKRFELSRTLARAALAAVGLAMVAAVAAGPARAADPIRIGLVAGISGACGPLVDGEVKAVELGVDQLNAKGGLLGRPIELIKRDSKTKPDEGAKLARELVLNDKVDVLTGTCSSAVMLAVSAVSKELKTPFYSTIGNSQKANIEAFQPYFWQTQAHALMEAAAAAEFVAGHADWKRVVPMGFDYEWGHTSVDTFVAHLKQLRPDMEIADPLFPKIGESNMTSYITAALAQKPDVVYAAVFGGGLINLIKQGKSFGFFQRASLVTLMTVDTMQALAKDMPAKGVSGYARAPFFELMGNPKAKAFVEAYRERYGVYPDDWATSSYDGLMYLAAAIEAAGGTDADKLMAAVTSITVHGLRGDALKVRDFDHLMNAPVYVGDVTTDSPYGFPIMKNVVRIDADKTMPSKEQVEKLRAAAQ</sequence>
<dbReference type="SUPFAM" id="SSF53822">
    <property type="entry name" value="Periplasmic binding protein-like I"/>
    <property type="match status" value="1"/>
</dbReference>
<keyword evidence="3" id="KW-0813">Transport</keyword>
<dbReference type="InterPro" id="IPR051010">
    <property type="entry name" value="BCAA_transport"/>
</dbReference>
<reference evidence="6 7" key="1">
    <citation type="submission" date="2017-04" db="EMBL/GenBank/DDBJ databases">
        <authorList>
            <person name="Afonso C.L."/>
            <person name="Miller P.J."/>
            <person name="Scott M.A."/>
            <person name="Spackman E."/>
            <person name="Goraichik I."/>
            <person name="Dimitrov K.M."/>
            <person name="Suarez D.L."/>
            <person name="Swayne D.E."/>
        </authorList>
    </citation>
    <scope>NUCLEOTIDE SEQUENCE [LARGE SCALE GENOMIC DNA]</scope>
    <source>
        <strain evidence="6 7">USBA 355</strain>
    </source>
</reference>
<organism evidence="6 7">
    <name type="scientific">Tistlia consotensis USBA 355</name>
    <dbReference type="NCBI Taxonomy" id="560819"/>
    <lineage>
        <taxon>Bacteria</taxon>
        <taxon>Pseudomonadati</taxon>
        <taxon>Pseudomonadota</taxon>
        <taxon>Alphaproteobacteria</taxon>
        <taxon>Rhodospirillales</taxon>
        <taxon>Rhodovibrionaceae</taxon>
        <taxon>Tistlia</taxon>
    </lineage>
</organism>
<keyword evidence="7" id="KW-1185">Reference proteome</keyword>
<evidence type="ECO:0000259" key="5">
    <source>
        <dbReference type="Pfam" id="PF13458"/>
    </source>
</evidence>
<dbReference type="Gene3D" id="3.40.50.2300">
    <property type="match status" value="2"/>
</dbReference>
<dbReference type="CDD" id="cd06330">
    <property type="entry name" value="PBP1_As_SBP-like"/>
    <property type="match status" value="1"/>
</dbReference>
<dbReference type="Proteomes" id="UP000192917">
    <property type="component" value="Unassembled WGS sequence"/>
</dbReference>
<feature type="signal peptide" evidence="4">
    <location>
        <begin position="1"/>
        <end position="35"/>
    </location>
</feature>
<protein>
    <submittedName>
        <fullName evidence="6">Amino acid/amide ABC transporter substrate-binding protein, HAAT family</fullName>
    </submittedName>
</protein>
<dbReference type="RefSeq" id="WP_085120704.1">
    <property type="nucleotide sequence ID" value="NZ_FWZX01000001.1"/>
</dbReference>
<evidence type="ECO:0000256" key="1">
    <source>
        <dbReference type="ARBA" id="ARBA00010062"/>
    </source>
</evidence>
<dbReference type="Pfam" id="PF13458">
    <property type="entry name" value="Peripla_BP_6"/>
    <property type="match status" value="1"/>
</dbReference>
<dbReference type="InterPro" id="IPR028082">
    <property type="entry name" value="Peripla_BP_I"/>
</dbReference>
<dbReference type="STRING" id="560819.SAMN05428998_101358"/>
<evidence type="ECO:0000313" key="7">
    <source>
        <dbReference type="Proteomes" id="UP000192917"/>
    </source>
</evidence>
<gene>
    <name evidence="6" type="ORF">SAMN05428998_101358</name>
</gene>
<evidence type="ECO:0000256" key="3">
    <source>
        <dbReference type="ARBA" id="ARBA00022970"/>
    </source>
</evidence>
<dbReference type="EMBL" id="FWZX01000001">
    <property type="protein sequence ID" value="SME91018.1"/>
    <property type="molecule type" value="Genomic_DNA"/>
</dbReference>